<keyword evidence="3" id="KW-1185">Reference proteome</keyword>
<dbReference type="Proteomes" id="UP000001056">
    <property type="component" value="Unassembled WGS sequence"/>
</dbReference>
<evidence type="ECO:0000313" key="2">
    <source>
        <dbReference type="EMBL" id="EAQ85333.1"/>
    </source>
</evidence>
<sequence>MQPAPALSQPWKEWYKPSNGPLGERMVIPYMAAGNGGGSGALPRAPAKPQPVPKEDKE</sequence>
<dbReference type="VEuPathDB" id="FungiDB:CHGG_09347"/>
<reference evidence="3" key="1">
    <citation type="journal article" date="2015" name="Genome Announc.">
        <title>Draft genome sequence of the cellulolytic fungus Chaetomium globosum.</title>
        <authorList>
            <person name="Cuomo C.A."/>
            <person name="Untereiner W.A."/>
            <person name="Ma L.-J."/>
            <person name="Grabherr M."/>
            <person name="Birren B.W."/>
        </authorList>
    </citation>
    <scope>NUCLEOTIDE SEQUENCE [LARGE SCALE GENOMIC DNA]</scope>
    <source>
        <strain evidence="3">ATCC 6205 / CBS 148.51 / DSM 1962 / NBRC 6347 / NRRL 1970</strain>
    </source>
</reference>
<proteinExistence type="predicted"/>
<organism evidence="2 3">
    <name type="scientific">Chaetomium globosum (strain ATCC 6205 / CBS 148.51 / DSM 1962 / NBRC 6347 / NRRL 1970)</name>
    <name type="common">Soil fungus</name>
    <dbReference type="NCBI Taxonomy" id="306901"/>
    <lineage>
        <taxon>Eukaryota</taxon>
        <taxon>Fungi</taxon>
        <taxon>Dikarya</taxon>
        <taxon>Ascomycota</taxon>
        <taxon>Pezizomycotina</taxon>
        <taxon>Sordariomycetes</taxon>
        <taxon>Sordariomycetidae</taxon>
        <taxon>Sordariales</taxon>
        <taxon>Chaetomiaceae</taxon>
        <taxon>Chaetomium</taxon>
    </lineage>
</organism>
<dbReference type="OrthoDB" id="4586758at2759"/>
<dbReference type="InParanoid" id="Q2GRQ7"/>
<feature type="region of interest" description="Disordered" evidence="1">
    <location>
        <begin position="33"/>
        <end position="58"/>
    </location>
</feature>
<accession>Q2GRQ7</accession>
<dbReference type="RefSeq" id="XP_001227274.1">
    <property type="nucleotide sequence ID" value="XM_001227273.1"/>
</dbReference>
<dbReference type="HOGENOM" id="CLU_2978940_0_0_1"/>
<protein>
    <submittedName>
        <fullName evidence="2">Uncharacterized protein</fullName>
    </submittedName>
</protein>
<dbReference type="AlphaFoldDB" id="Q2GRQ7"/>
<name>Q2GRQ7_CHAGB</name>
<dbReference type="EMBL" id="CH408034">
    <property type="protein sequence ID" value="EAQ85333.1"/>
    <property type="molecule type" value="Genomic_DNA"/>
</dbReference>
<evidence type="ECO:0000313" key="3">
    <source>
        <dbReference type="Proteomes" id="UP000001056"/>
    </source>
</evidence>
<evidence type="ECO:0000256" key="1">
    <source>
        <dbReference type="SAM" id="MobiDB-lite"/>
    </source>
</evidence>
<dbReference type="GeneID" id="4395560"/>
<gene>
    <name evidence="2" type="ORF">CHGG_09347</name>
</gene>